<dbReference type="AlphaFoldDB" id="A0AAU9YKM6"/>
<dbReference type="EMBL" id="CALSGD010000036">
    <property type="protein sequence ID" value="CAH6775803.1"/>
    <property type="molecule type" value="Genomic_DNA"/>
</dbReference>
<sequence length="389" mass="43447">MSAKAEGKNHFSTCTVTGPVEHTKEIQLENAKADREMVITVDQETDCPELVLYVGAITLGEKHRKKMKNPLRKRESEHISQAMCALLNSGGGVIKIKIENENYSLNRDGLGLDLEASLCKCLPFVGRHLDFMEHGSYFYICVKPWSVDIFGSPIGTLRTNLYVRTWSSSVEVVASDALEFLQDLEETGGRSCVRPEPPVSRACPGVEEESLLEDLAAAVFNKTQFQYQEDVPFTRSAYAEVALLSGKQLRKHIKELIPRTVSAFANTEGGYLFFGLDGDKQQIIGFEADESDLGPLESEIEECIRQLPVTHFCEEQEKIKYTCKFIQVHRQGTVCSYVCALRVERFCCAVFAAEPESWHVEGDHVKRFTTEEWVKCLIAGKPSSGTTGA</sequence>
<proteinExistence type="predicted"/>
<gene>
    <name evidence="3" type="primary">Slfn2</name>
    <name evidence="3" type="ORF">PHOROB_LOCUS23</name>
</gene>
<reference evidence="3" key="1">
    <citation type="submission" date="2022-06" db="EMBL/GenBank/DDBJ databases">
        <authorList>
            <person name="Andreotti S."/>
            <person name="Wyler E."/>
        </authorList>
    </citation>
    <scope>NUCLEOTIDE SEQUENCE</scope>
</reference>
<dbReference type="InterPro" id="IPR038461">
    <property type="entry name" value="Schlafen_AlbA_2_dom_sf"/>
</dbReference>
<comment type="caution">
    <text evidence="3">The sequence shown here is derived from an EMBL/GenBank/DDBJ whole genome shotgun (WGS) entry which is preliminary data.</text>
</comment>
<dbReference type="InterPro" id="IPR007421">
    <property type="entry name" value="Schlafen_AlbA_2_dom"/>
</dbReference>
<organism evidence="3 4">
    <name type="scientific">Phodopus roborovskii</name>
    <name type="common">Roborovski's desert hamster</name>
    <name type="synonym">Cricetulus roborovskii</name>
    <dbReference type="NCBI Taxonomy" id="109678"/>
    <lineage>
        <taxon>Eukaryota</taxon>
        <taxon>Metazoa</taxon>
        <taxon>Chordata</taxon>
        <taxon>Craniata</taxon>
        <taxon>Vertebrata</taxon>
        <taxon>Euteleostomi</taxon>
        <taxon>Mammalia</taxon>
        <taxon>Eutheria</taxon>
        <taxon>Euarchontoglires</taxon>
        <taxon>Glires</taxon>
        <taxon>Rodentia</taxon>
        <taxon>Myomorpha</taxon>
        <taxon>Muroidea</taxon>
        <taxon>Cricetidae</taxon>
        <taxon>Cricetinae</taxon>
        <taxon>Phodopus</taxon>
    </lineage>
</organism>
<dbReference type="InterPro" id="IPR029684">
    <property type="entry name" value="Schlafen"/>
</dbReference>
<dbReference type="PANTHER" id="PTHR12155">
    <property type="entry name" value="SCHLAFEN"/>
    <property type="match status" value="1"/>
</dbReference>
<dbReference type="Proteomes" id="UP001152836">
    <property type="component" value="Unassembled WGS sequence"/>
</dbReference>
<evidence type="ECO:0000259" key="2">
    <source>
        <dbReference type="Pfam" id="PF17057"/>
    </source>
</evidence>
<protein>
    <submittedName>
        <fullName evidence="3">Slfn2 protein</fullName>
    </submittedName>
</protein>
<dbReference type="Gene3D" id="3.30.950.30">
    <property type="entry name" value="Schlafen, AAA domain"/>
    <property type="match status" value="1"/>
</dbReference>
<dbReference type="InterPro" id="IPR031450">
    <property type="entry name" value="Poxin-SLFN/SLFN_N"/>
</dbReference>
<evidence type="ECO:0000313" key="4">
    <source>
        <dbReference type="Proteomes" id="UP001152836"/>
    </source>
</evidence>
<accession>A0AAU9YKM6</accession>
<keyword evidence="4" id="KW-1185">Reference proteome</keyword>
<feature type="domain" description="Schlafen AlbA-2" evidence="1">
    <location>
        <begin position="253"/>
        <end position="350"/>
    </location>
</feature>
<name>A0AAU9YKM6_PHORO</name>
<dbReference type="PANTHER" id="PTHR12155:SF2">
    <property type="entry name" value="RIBONUCLEASE SLFN12"/>
    <property type="match status" value="1"/>
</dbReference>
<dbReference type="FunFam" id="3.30.950.30:FF:000001">
    <property type="entry name" value="Schlafen family member 14"/>
    <property type="match status" value="1"/>
</dbReference>
<evidence type="ECO:0000259" key="1">
    <source>
        <dbReference type="Pfam" id="PF04326"/>
    </source>
</evidence>
<feature type="domain" description="Poxin-Schlafen/Schlafen-like N-terminal" evidence="2">
    <location>
        <begin position="117"/>
        <end position="233"/>
    </location>
</feature>
<dbReference type="Pfam" id="PF17057">
    <property type="entry name" value="B3R"/>
    <property type="match status" value="1"/>
</dbReference>
<dbReference type="Pfam" id="PF04326">
    <property type="entry name" value="SLFN_AlbA_2"/>
    <property type="match status" value="1"/>
</dbReference>
<evidence type="ECO:0000313" key="3">
    <source>
        <dbReference type="EMBL" id="CAH6775803.1"/>
    </source>
</evidence>